<dbReference type="CDD" id="cd00093">
    <property type="entry name" value="HTH_XRE"/>
    <property type="match status" value="1"/>
</dbReference>
<dbReference type="AlphaFoldDB" id="A0A2S6N8Y0"/>
<dbReference type="InterPro" id="IPR001387">
    <property type="entry name" value="Cro/C1-type_HTH"/>
</dbReference>
<dbReference type="Gene3D" id="1.10.260.40">
    <property type="entry name" value="lambda repressor-like DNA-binding domains"/>
    <property type="match status" value="1"/>
</dbReference>
<dbReference type="SUPFAM" id="SSF47413">
    <property type="entry name" value="lambda repressor-like DNA-binding domains"/>
    <property type="match status" value="1"/>
</dbReference>
<dbReference type="PROSITE" id="PS50943">
    <property type="entry name" value="HTH_CROC1"/>
    <property type="match status" value="1"/>
</dbReference>
<evidence type="ECO:0000259" key="1">
    <source>
        <dbReference type="PROSITE" id="PS50943"/>
    </source>
</evidence>
<name>A0A2S6N8Y0_9HYPH</name>
<evidence type="ECO:0000313" key="2">
    <source>
        <dbReference type="EMBL" id="PPQ31047.1"/>
    </source>
</evidence>
<dbReference type="Pfam" id="PF01381">
    <property type="entry name" value="HTH_3"/>
    <property type="match status" value="1"/>
</dbReference>
<evidence type="ECO:0000313" key="3">
    <source>
        <dbReference type="Proteomes" id="UP000239089"/>
    </source>
</evidence>
<dbReference type="GO" id="GO:0003677">
    <property type="term" value="F:DNA binding"/>
    <property type="evidence" value="ECO:0007669"/>
    <property type="project" value="InterPro"/>
</dbReference>
<comment type="caution">
    <text evidence="2">The sequence shown here is derived from an EMBL/GenBank/DDBJ whole genome shotgun (WGS) entry which is preliminary data.</text>
</comment>
<gene>
    <name evidence="2" type="ORF">CCR94_10460</name>
</gene>
<sequence length="93" mass="10434">MEASMPKTCVIDCVIGSRLRTQRLLADLETTTLANQIGVTEQRLEEFEAGVARIDAETMRLICHVLNLQVSYFFAPWTKAEKQSADIYLVAAE</sequence>
<dbReference type="Proteomes" id="UP000239089">
    <property type="component" value="Unassembled WGS sequence"/>
</dbReference>
<reference evidence="2 3" key="1">
    <citation type="journal article" date="2018" name="Arch. Microbiol.">
        <title>New insights into the metabolic potential of the phototrophic purple bacterium Rhodopila globiformis DSM 161(T) from its draft genome sequence and evidence for a vanadium-dependent nitrogenase.</title>
        <authorList>
            <person name="Imhoff J.F."/>
            <person name="Rahn T."/>
            <person name="Kunzel S."/>
            <person name="Neulinger S.C."/>
        </authorList>
    </citation>
    <scope>NUCLEOTIDE SEQUENCE [LARGE SCALE GENOMIC DNA]</scope>
    <source>
        <strain evidence="2 3">DSM 16996</strain>
    </source>
</reference>
<organism evidence="2 3">
    <name type="scientific">Rhodoblastus sphagnicola</name>
    <dbReference type="NCBI Taxonomy" id="333368"/>
    <lineage>
        <taxon>Bacteria</taxon>
        <taxon>Pseudomonadati</taxon>
        <taxon>Pseudomonadota</taxon>
        <taxon>Alphaproteobacteria</taxon>
        <taxon>Hyphomicrobiales</taxon>
        <taxon>Rhodoblastaceae</taxon>
        <taxon>Rhodoblastus</taxon>
    </lineage>
</organism>
<dbReference type="EMBL" id="NHSJ01000066">
    <property type="protein sequence ID" value="PPQ31047.1"/>
    <property type="molecule type" value="Genomic_DNA"/>
</dbReference>
<proteinExistence type="predicted"/>
<protein>
    <recommendedName>
        <fullName evidence="1">HTH cro/C1-type domain-containing protein</fullName>
    </recommendedName>
</protein>
<keyword evidence="3" id="KW-1185">Reference proteome</keyword>
<feature type="domain" description="HTH cro/C1-type" evidence="1">
    <location>
        <begin position="19"/>
        <end position="73"/>
    </location>
</feature>
<dbReference type="InterPro" id="IPR010982">
    <property type="entry name" value="Lambda_DNA-bd_dom_sf"/>
</dbReference>
<accession>A0A2S6N8Y0</accession>
<dbReference type="SMART" id="SM00530">
    <property type="entry name" value="HTH_XRE"/>
    <property type="match status" value="1"/>
</dbReference>